<protein>
    <recommendedName>
        <fullName evidence="4">DUF308 domain-containing protein</fullName>
    </recommendedName>
</protein>
<name>A0ABX0QLH1_9BACT</name>
<dbReference type="Proteomes" id="UP000606008">
    <property type="component" value="Unassembled WGS sequence"/>
</dbReference>
<comment type="caution">
    <text evidence="2">The sequence shown here is derived from an EMBL/GenBank/DDBJ whole genome shotgun (WGS) entry which is preliminary data.</text>
</comment>
<dbReference type="InterPro" id="IPR005325">
    <property type="entry name" value="DUF308_memb"/>
</dbReference>
<reference evidence="2" key="1">
    <citation type="submission" date="2024-05" db="EMBL/GenBank/DDBJ databases">
        <authorList>
            <person name="Jung D.-H."/>
        </authorList>
    </citation>
    <scope>NUCLEOTIDE SEQUENCE</scope>
    <source>
        <strain evidence="2">JA-25</strain>
    </source>
</reference>
<proteinExistence type="predicted"/>
<sequence length="189" mass="20453">MNNPQQLRNGWMLTARGVFYILMGGALFLFANSFSPASGRIVGVLTLLAGLVGFGYGFTNRQADANNIWSLLHGLNDLAFGLVFIFSAASGLKSFVDMLGFWAIFFAFLQSVQAMYVALMQGGSSLAAKVIHFLIVLTTGYMAFDILLRPIGLFDSLGITGFFPIVLGILIIVLQRLSQRAKEAGSVAR</sequence>
<keyword evidence="1" id="KW-0812">Transmembrane</keyword>
<keyword evidence="3" id="KW-1185">Reference proteome</keyword>
<dbReference type="EMBL" id="WAEL01000006">
    <property type="protein sequence ID" value="NID11872.1"/>
    <property type="molecule type" value="Genomic_DNA"/>
</dbReference>
<evidence type="ECO:0000313" key="2">
    <source>
        <dbReference type="EMBL" id="NID11872.1"/>
    </source>
</evidence>
<accession>A0ABX0QLH1</accession>
<feature type="transmembrane region" description="Helical" evidence="1">
    <location>
        <begin position="156"/>
        <end position="174"/>
    </location>
</feature>
<gene>
    <name evidence="2" type="ORF">F7231_16990</name>
</gene>
<evidence type="ECO:0008006" key="4">
    <source>
        <dbReference type="Google" id="ProtNLM"/>
    </source>
</evidence>
<feature type="transmembrane region" description="Helical" evidence="1">
    <location>
        <begin position="12"/>
        <end position="31"/>
    </location>
</feature>
<dbReference type="RefSeq" id="WP_166692812.1">
    <property type="nucleotide sequence ID" value="NZ_WAEL01000006.1"/>
</dbReference>
<feature type="transmembrane region" description="Helical" evidence="1">
    <location>
        <begin position="71"/>
        <end position="92"/>
    </location>
</feature>
<organism evidence="2 3">
    <name type="scientific">Fibrivirga algicola</name>
    <dbReference type="NCBI Taxonomy" id="2950420"/>
    <lineage>
        <taxon>Bacteria</taxon>
        <taxon>Pseudomonadati</taxon>
        <taxon>Bacteroidota</taxon>
        <taxon>Cytophagia</taxon>
        <taxon>Cytophagales</taxon>
        <taxon>Spirosomataceae</taxon>
        <taxon>Fibrivirga</taxon>
    </lineage>
</organism>
<keyword evidence="1" id="KW-1133">Transmembrane helix</keyword>
<feature type="transmembrane region" description="Helical" evidence="1">
    <location>
        <begin position="37"/>
        <end position="59"/>
    </location>
</feature>
<keyword evidence="1" id="KW-0472">Membrane</keyword>
<evidence type="ECO:0000313" key="3">
    <source>
        <dbReference type="Proteomes" id="UP000606008"/>
    </source>
</evidence>
<evidence type="ECO:0000256" key="1">
    <source>
        <dbReference type="SAM" id="Phobius"/>
    </source>
</evidence>
<feature type="transmembrane region" description="Helical" evidence="1">
    <location>
        <begin position="126"/>
        <end position="144"/>
    </location>
</feature>
<dbReference type="Pfam" id="PF03729">
    <property type="entry name" value="DUF308"/>
    <property type="match status" value="1"/>
</dbReference>
<feature type="transmembrane region" description="Helical" evidence="1">
    <location>
        <begin position="98"/>
        <end position="119"/>
    </location>
</feature>